<evidence type="ECO:0000313" key="6">
    <source>
        <dbReference type="Proteomes" id="UP000198531"/>
    </source>
</evidence>
<evidence type="ECO:0000256" key="3">
    <source>
        <dbReference type="ARBA" id="ARBA00023163"/>
    </source>
</evidence>
<feature type="domain" description="HTH asnC-type" evidence="4">
    <location>
        <begin position="4"/>
        <end position="68"/>
    </location>
</feature>
<reference evidence="6" key="1">
    <citation type="submission" date="2016-10" db="EMBL/GenBank/DDBJ databases">
        <authorList>
            <person name="Varghese N."/>
            <person name="Submissions S."/>
        </authorList>
    </citation>
    <scope>NUCLEOTIDE SEQUENCE [LARGE SCALE GENOMIC DNA]</scope>
    <source>
        <strain evidence="6">CGMCC 1.7736</strain>
    </source>
</reference>
<dbReference type="InterPro" id="IPR000485">
    <property type="entry name" value="AsnC-type_HTH_dom"/>
</dbReference>
<dbReference type="InterPro" id="IPR056526">
    <property type="entry name" value="TRASH_HVO_1752"/>
</dbReference>
<dbReference type="PROSITE" id="PS50956">
    <property type="entry name" value="HTH_ASNC_2"/>
    <property type="match status" value="1"/>
</dbReference>
<dbReference type="SMART" id="SM00344">
    <property type="entry name" value="HTH_ASNC"/>
    <property type="match status" value="1"/>
</dbReference>
<dbReference type="Proteomes" id="UP000198531">
    <property type="component" value="Unassembled WGS sequence"/>
</dbReference>
<dbReference type="SUPFAM" id="SSF46785">
    <property type="entry name" value="Winged helix' DNA-binding domain"/>
    <property type="match status" value="1"/>
</dbReference>
<dbReference type="AlphaFoldDB" id="A0A1I6ITE1"/>
<dbReference type="InterPro" id="IPR050684">
    <property type="entry name" value="HTH-Siroheme_Decarb"/>
</dbReference>
<gene>
    <name evidence="5" type="ORF">SAMN04487947_3711</name>
</gene>
<dbReference type="Gene3D" id="1.10.10.10">
    <property type="entry name" value="Winged helix-like DNA-binding domain superfamily/Winged helix DNA-binding domain"/>
    <property type="match status" value="1"/>
</dbReference>
<dbReference type="InterPro" id="IPR011991">
    <property type="entry name" value="ArsR-like_HTH"/>
</dbReference>
<dbReference type="EMBL" id="FOYT01000004">
    <property type="protein sequence ID" value="SFR69993.1"/>
    <property type="molecule type" value="Genomic_DNA"/>
</dbReference>
<evidence type="ECO:0000256" key="1">
    <source>
        <dbReference type="ARBA" id="ARBA00023015"/>
    </source>
</evidence>
<keyword evidence="1" id="KW-0805">Transcription regulation</keyword>
<proteinExistence type="predicted"/>
<dbReference type="Pfam" id="PF24273">
    <property type="entry name" value="TRASH_HVO_1752_C"/>
    <property type="match status" value="1"/>
</dbReference>
<keyword evidence="6" id="KW-1185">Reference proteome</keyword>
<dbReference type="InterPro" id="IPR019888">
    <property type="entry name" value="Tscrpt_reg_AsnC-like"/>
</dbReference>
<evidence type="ECO:0000259" key="4">
    <source>
        <dbReference type="PROSITE" id="PS50956"/>
    </source>
</evidence>
<accession>A0A1I6ITE1</accession>
<dbReference type="InterPro" id="IPR036390">
    <property type="entry name" value="WH_DNA-bd_sf"/>
</dbReference>
<dbReference type="OrthoDB" id="33200at2157"/>
<dbReference type="PANTHER" id="PTHR43413">
    <property type="entry name" value="TRANSCRIPTIONAL REGULATOR, ASNC FAMILY"/>
    <property type="match status" value="1"/>
</dbReference>
<organism evidence="5 6">
    <name type="scientific">Halogeometricum rufum</name>
    <dbReference type="NCBI Taxonomy" id="553469"/>
    <lineage>
        <taxon>Archaea</taxon>
        <taxon>Methanobacteriati</taxon>
        <taxon>Methanobacteriota</taxon>
        <taxon>Stenosarchaea group</taxon>
        <taxon>Halobacteria</taxon>
        <taxon>Halobacteriales</taxon>
        <taxon>Haloferacaceae</taxon>
        <taxon>Halogeometricum</taxon>
    </lineage>
</organism>
<dbReference type="GO" id="GO:0043565">
    <property type="term" value="F:sequence-specific DNA binding"/>
    <property type="evidence" value="ECO:0007669"/>
    <property type="project" value="InterPro"/>
</dbReference>
<name>A0A1I6ITE1_9EURY</name>
<sequence>MAQLDETDLVILQRLLDDARRSYRGIAEEVDLSAPTVSNRVERLRDIGLIRRFTVELDRTLLSAADETLVVVETHPADAGDVMSKLTAVEGVEHVFQTVEGRVVAKAVLSPSDVHALFSNTLEDERVEEYRSESVLRSAWRPQLGTDDHEVQCSICGKTVTGEGESVEVGPKSLHRVCCSSCTERVVEEYQSVQETTDD</sequence>
<keyword evidence="3" id="KW-0804">Transcription</keyword>
<protein>
    <submittedName>
        <fullName evidence="5">AsnC-type helix-turn-helix domain-containing protein</fullName>
    </submittedName>
</protein>
<dbReference type="InterPro" id="IPR036388">
    <property type="entry name" value="WH-like_DNA-bd_sf"/>
</dbReference>
<evidence type="ECO:0000256" key="2">
    <source>
        <dbReference type="ARBA" id="ARBA00023125"/>
    </source>
</evidence>
<evidence type="ECO:0000313" key="5">
    <source>
        <dbReference type="EMBL" id="SFR69993.1"/>
    </source>
</evidence>
<dbReference type="Pfam" id="PF13412">
    <property type="entry name" value="HTH_24"/>
    <property type="match status" value="1"/>
</dbReference>
<dbReference type="STRING" id="553469.SAMN04487947_3711"/>
<keyword evidence="2" id="KW-0238">DNA-binding</keyword>
<dbReference type="RefSeq" id="WP_089810409.1">
    <property type="nucleotide sequence ID" value="NZ_FOYT01000004.1"/>
</dbReference>
<dbReference type="PANTHER" id="PTHR43413:SF4">
    <property type="entry name" value="HTH-TYPE TRANSCRIPTIONAL REGULATOR LYSM"/>
    <property type="match status" value="1"/>
</dbReference>
<dbReference type="PRINTS" id="PR00033">
    <property type="entry name" value="HTHASNC"/>
</dbReference>
<dbReference type="CDD" id="cd00090">
    <property type="entry name" value="HTH_ARSR"/>
    <property type="match status" value="1"/>
</dbReference>